<comment type="similarity">
    <text evidence="1">Belongs to the carbohydrate kinase PfkB family.</text>
</comment>
<sequence>MSFITFGETMLRLTPSNSASKIKSSRLFQANYAGSESNVASSLGVLGNEVSHITKFPNNQLGDAAIASLQSYGIDTKHISRGGSRIGTYFIEIGSSIRPSSVVYDRANSAISEIKPNEFDWEEILENKKWLFLSGITPVLSKQCAYETIKAAKVAQQKGVKVCFDMNYRRSLWKDPSDARKIFDQIITHTDLLFGNEGVLKDVYDLKPAGDTILDKTIEASTVASEKFGVKQLAFTVREHNSASTNKVSAVLLSNNKHHISDTIDISITDRFGAGDAFAAATLHAINSGWDDKKVIDFATAAFALKHTIQGDQHTSSEKEILSIMEGKTGGHVLR</sequence>
<evidence type="ECO:0000259" key="4">
    <source>
        <dbReference type="Pfam" id="PF00294"/>
    </source>
</evidence>
<evidence type="ECO:0000256" key="3">
    <source>
        <dbReference type="ARBA" id="ARBA00022777"/>
    </source>
</evidence>
<evidence type="ECO:0000256" key="2">
    <source>
        <dbReference type="ARBA" id="ARBA00022679"/>
    </source>
</evidence>
<dbReference type="RefSeq" id="WP_079510741.1">
    <property type="nucleotide sequence ID" value="NZ_FUYL01000001.1"/>
</dbReference>
<accession>A0A1T4ZUN3</accession>
<dbReference type="PANTHER" id="PTHR43320">
    <property type="entry name" value="SUGAR KINASE"/>
    <property type="match status" value="1"/>
</dbReference>
<name>A0A1T4ZUN3_9FLAO</name>
<organism evidence="5 6">
    <name type="scientific">Maribacter arcticus</name>
    <dbReference type="NCBI Taxonomy" id="561365"/>
    <lineage>
        <taxon>Bacteria</taxon>
        <taxon>Pseudomonadati</taxon>
        <taxon>Bacteroidota</taxon>
        <taxon>Flavobacteriia</taxon>
        <taxon>Flavobacteriales</taxon>
        <taxon>Flavobacteriaceae</taxon>
        <taxon>Maribacter</taxon>
    </lineage>
</organism>
<dbReference type="STRING" id="561365.SAMN05660866_00342"/>
<evidence type="ECO:0000313" key="5">
    <source>
        <dbReference type="EMBL" id="SKB26462.1"/>
    </source>
</evidence>
<dbReference type="AlphaFoldDB" id="A0A1T4ZUN3"/>
<dbReference type="GO" id="GO:0016301">
    <property type="term" value="F:kinase activity"/>
    <property type="evidence" value="ECO:0007669"/>
    <property type="project" value="UniProtKB-KW"/>
</dbReference>
<dbReference type="Pfam" id="PF00294">
    <property type="entry name" value="PfkB"/>
    <property type="match status" value="1"/>
</dbReference>
<protein>
    <submittedName>
        <fullName evidence="5">2-dehydro-3-deoxygluconokinase</fullName>
    </submittedName>
</protein>
<dbReference type="Gene3D" id="3.40.1190.20">
    <property type="match status" value="1"/>
</dbReference>
<keyword evidence="6" id="KW-1185">Reference proteome</keyword>
<feature type="domain" description="Carbohydrate kinase PfkB" evidence="4">
    <location>
        <begin position="5"/>
        <end position="314"/>
    </location>
</feature>
<keyword evidence="2" id="KW-0808">Transferase</keyword>
<dbReference type="InterPro" id="IPR052700">
    <property type="entry name" value="Carb_kinase_PfkB-like"/>
</dbReference>
<evidence type="ECO:0000256" key="1">
    <source>
        <dbReference type="ARBA" id="ARBA00010688"/>
    </source>
</evidence>
<dbReference type="InterPro" id="IPR011611">
    <property type="entry name" value="PfkB_dom"/>
</dbReference>
<dbReference type="CDD" id="cd01166">
    <property type="entry name" value="KdgK"/>
    <property type="match status" value="1"/>
</dbReference>
<evidence type="ECO:0000313" key="6">
    <source>
        <dbReference type="Proteomes" id="UP000190339"/>
    </source>
</evidence>
<dbReference type="EMBL" id="FUYL01000001">
    <property type="protein sequence ID" value="SKB26462.1"/>
    <property type="molecule type" value="Genomic_DNA"/>
</dbReference>
<proteinExistence type="inferred from homology"/>
<dbReference type="OrthoDB" id="9813569at2"/>
<gene>
    <name evidence="5" type="ORF">SAMN05660866_00342</name>
</gene>
<dbReference type="InterPro" id="IPR029056">
    <property type="entry name" value="Ribokinase-like"/>
</dbReference>
<keyword evidence="3 5" id="KW-0418">Kinase</keyword>
<reference evidence="6" key="1">
    <citation type="submission" date="2017-02" db="EMBL/GenBank/DDBJ databases">
        <authorList>
            <person name="Varghese N."/>
            <person name="Submissions S."/>
        </authorList>
    </citation>
    <scope>NUCLEOTIDE SEQUENCE [LARGE SCALE GENOMIC DNA]</scope>
    <source>
        <strain evidence="6">DSM 23546</strain>
    </source>
</reference>
<dbReference type="Proteomes" id="UP000190339">
    <property type="component" value="Unassembled WGS sequence"/>
</dbReference>
<dbReference type="SUPFAM" id="SSF53613">
    <property type="entry name" value="Ribokinase-like"/>
    <property type="match status" value="1"/>
</dbReference>
<dbReference type="PANTHER" id="PTHR43320:SF2">
    <property type="entry name" value="2-DEHYDRO-3-DEOXYGLUCONOKINASE_2-DEHYDRO-3-DEOXYGALACTONOKINASE"/>
    <property type="match status" value="1"/>
</dbReference>